<evidence type="ECO:0000313" key="2">
    <source>
        <dbReference type="EMBL" id="CAH9079979.1"/>
    </source>
</evidence>
<proteinExistence type="predicted"/>
<evidence type="ECO:0000256" key="1">
    <source>
        <dbReference type="SAM" id="MobiDB-lite"/>
    </source>
</evidence>
<reference evidence="2" key="1">
    <citation type="submission" date="2022-07" db="EMBL/GenBank/DDBJ databases">
        <authorList>
            <person name="Macas J."/>
            <person name="Novak P."/>
            <person name="Neumann P."/>
        </authorList>
    </citation>
    <scope>NUCLEOTIDE SEQUENCE</scope>
</reference>
<sequence>MASHKWRSISSMAEFSIRLQRRTHNEGRPERDTSGSATGGGGGLLTRQGHGVGAVEGRLRPHPRGGETVGSNPTPDATLIEPRKAASGIWRTTSASPRQAYPTAW</sequence>
<dbReference type="Proteomes" id="UP001152523">
    <property type="component" value="Unassembled WGS sequence"/>
</dbReference>
<feature type="region of interest" description="Disordered" evidence="1">
    <location>
        <begin position="1"/>
        <end position="105"/>
    </location>
</feature>
<comment type="caution">
    <text evidence="2">The sequence shown here is derived from an EMBL/GenBank/DDBJ whole genome shotgun (WGS) entry which is preliminary data.</text>
</comment>
<keyword evidence="3" id="KW-1185">Reference proteome</keyword>
<accession>A0AAV0CPD2</accession>
<feature type="compositionally biased region" description="Gly residues" evidence="1">
    <location>
        <begin position="37"/>
        <end position="54"/>
    </location>
</feature>
<organism evidence="2 3">
    <name type="scientific">Cuscuta epithymum</name>
    <dbReference type="NCBI Taxonomy" id="186058"/>
    <lineage>
        <taxon>Eukaryota</taxon>
        <taxon>Viridiplantae</taxon>
        <taxon>Streptophyta</taxon>
        <taxon>Embryophyta</taxon>
        <taxon>Tracheophyta</taxon>
        <taxon>Spermatophyta</taxon>
        <taxon>Magnoliopsida</taxon>
        <taxon>eudicotyledons</taxon>
        <taxon>Gunneridae</taxon>
        <taxon>Pentapetalae</taxon>
        <taxon>asterids</taxon>
        <taxon>lamiids</taxon>
        <taxon>Solanales</taxon>
        <taxon>Convolvulaceae</taxon>
        <taxon>Cuscuteae</taxon>
        <taxon>Cuscuta</taxon>
        <taxon>Cuscuta subgen. Cuscuta</taxon>
    </lineage>
</organism>
<evidence type="ECO:0000313" key="3">
    <source>
        <dbReference type="Proteomes" id="UP001152523"/>
    </source>
</evidence>
<dbReference type="AlphaFoldDB" id="A0AAV0CPD2"/>
<dbReference type="EMBL" id="CAMAPF010000034">
    <property type="protein sequence ID" value="CAH9079979.1"/>
    <property type="molecule type" value="Genomic_DNA"/>
</dbReference>
<feature type="compositionally biased region" description="Basic and acidic residues" evidence="1">
    <location>
        <begin position="23"/>
        <end position="33"/>
    </location>
</feature>
<gene>
    <name evidence="2" type="ORF">CEPIT_LOCUS7123</name>
</gene>
<name>A0AAV0CPD2_9ASTE</name>
<protein>
    <submittedName>
        <fullName evidence="2">Uncharacterized protein</fullName>
    </submittedName>
</protein>